<evidence type="ECO:0000313" key="1">
    <source>
        <dbReference type="EMBL" id="CAG8785402.1"/>
    </source>
</evidence>
<proteinExistence type="predicted"/>
<gene>
    <name evidence="1" type="ORF">SPELUC_LOCUS16743</name>
</gene>
<dbReference type="Proteomes" id="UP000789366">
    <property type="component" value="Unassembled WGS sequence"/>
</dbReference>
<keyword evidence="2" id="KW-1185">Reference proteome</keyword>
<evidence type="ECO:0000313" key="2">
    <source>
        <dbReference type="Proteomes" id="UP000789366"/>
    </source>
</evidence>
<feature type="non-terminal residue" evidence="1">
    <location>
        <position position="1"/>
    </location>
</feature>
<protein>
    <submittedName>
        <fullName evidence="1">6397_t:CDS:1</fullName>
    </submittedName>
</protein>
<accession>A0ACA9RBR2</accession>
<dbReference type="EMBL" id="CAJVPW010064055">
    <property type="protein sequence ID" value="CAG8785402.1"/>
    <property type="molecule type" value="Genomic_DNA"/>
</dbReference>
<name>A0ACA9RBR2_9GLOM</name>
<comment type="caution">
    <text evidence="1">The sequence shown here is derived from an EMBL/GenBank/DDBJ whole genome shotgun (WGS) entry which is preliminary data.</text>
</comment>
<sequence length="101" mass="11663">KGAMQGIRVAVDNWLYPSDKVYEQAIRKELDNLCPDRMERYNKVSKWKALYCKIENMISIESCKYRGALFGTFPCTVFEHIFKKKVSLTVNSESSESKIAS</sequence>
<organism evidence="1 2">
    <name type="scientific">Cetraspora pellucida</name>
    <dbReference type="NCBI Taxonomy" id="1433469"/>
    <lineage>
        <taxon>Eukaryota</taxon>
        <taxon>Fungi</taxon>
        <taxon>Fungi incertae sedis</taxon>
        <taxon>Mucoromycota</taxon>
        <taxon>Glomeromycotina</taxon>
        <taxon>Glomeromycetes</taxon>
        <taxon>Diversisporales</taxon>
        <taxon>Gigasporaceae</taxon>
        <taxon>Cetraspora</taxon>
    </lineage>
</organism>
<reference evidence="1" key="1">
    <citation type="submission" date="2021-06" db="EMBL/GenBank/DDBJ databases">
        <authorList>
            <person name="Kallberg Y."/>
            <person name="Tangrot J."/>
            <person name="Rosling A."/>
        </authorList>
    </citation>
    <scope>NUCLEOTIDE SEQUENCE</scope>
    <source>
        <strain evidence="1">28 12/20/2015</strain>
    </source>
</reference>